<reference evidence="1 2" key="1">
    <citation type="journal article" date="2010" name="BMC Genomics">
        <title>Genome comparison of the epiphytic bacteria Erwinia billingiae and E. tasmaniensis with the pear pathogen E. pyrifoliae.</title>
        <authorList>
            <person name="Kube M."/>
            <person name="Migdoll A.M."/>
            <person name="Gehring I."/>
            <person name="Heitmann K."/>
            <person name="Mayer Y."/>
            <person name="Kuhl H."/>
            <person name="Knaust F."/>
            <person name="Geider K."/>
            <person name="Reinhardt R."/>
        </authorList>
    </citation>
    <scope>NUCLEOTIDE SEQUENCE [LARGE SCALE GENOMIC DNA]</scope>
    <source>
        <strain evidence="1 2">Eb661</strain>
    </source>
</reference>
<dbReference type="EMBL" id="FP236843">
    <property type="protein sequence ID" value="CAX61949.1"/>
    <property type="molecule type" value="Genomic_DNA"/>
</dbReference>
<dbReference type="SUPFAM" id="SSF54427">
    <property type="entry name" value="NTF2-like"/>
    <property type="match status" value="1"/>
</dbReference>
<organism evidence="2">
    <name type="scientific">Erwinia billingiae (strain Eb661)</name>
    <dbReference type="NCBI Taxonomy" id="634500"/>
    <lineage>
        <taxon>Bacteria</taxon>
        <taxon>Pseudomonadati</taxon>
        <taxon>Pseudomonadota</taxon>
        <taxon>Gammaproteobacteria</taxon>
        <taxon>Enterobacterales</taxon>
        <taxon>Erwiniaceae</taxon>
        <taxon>Erwinia</taxon>
    </lineage>
</organism>
<dbReference type="HOGENOM" id="CLU_127523_0_1_6"/>
<dbReference type="PIRSF" id="PIRSF029394">
    <property type="entry name" value="UCP029394"/>
    <property type="match status" value="1"/>
</dbReference>
<name>D8MLC1_ERWBE</name>
<dbReference type="eggNOG" id="COG4460">
    <property type="taxonomic scope" value="Bacteria"/>
</dbReference>
<dbReference type="InterPro" id="IPR032710">
    <property type="entry name" value="NTF2-like_dom_sf"/>
</dbReference>
<dbReference type="GeneID" id="90514332"/>
<keyword evidence="2" id="KW-1185">Reference proteome</keyword>
<accession>D8MLC1</accession>
<dbReference type="Gene3D" id="3.10.450.50">
    <property type="match status" value="1"/>
</dbReference>
<dbReference type="AlphaFoldDB" id="D8MLC1"/>
<gene>
    <name evidence="1" type="ordered locus">EbC_44180</name>
</gene>
<dbReference type="STRING" id="634500.EbC_44180"/>
<evidence type="ECO:0000313" key="2">
    <source>
        <dbReference type="Proteomes" id="UP000008793"/>
    </source>
</evidence>
<proteinExistence type="predicted"/>
<evidence type="ECO:0000313" key="1">
    <source>
        <dbReference type="EMBL" id="CAX61949.1"/>
    </source>
</evidence>
<dbReference type="KEGG" id="ebi:EbC_44180"/>
<protein>
    <submittedName>
        <fullName evidence="1">Putative cytoplasmic protein</fullName>
    </submittedName>
</protein>
<dbReference type="Proteomes" id="UP000008793">
    <property type="component" value="Chromosome"/>
</dbReference>
<dbReference type="InterPro" id="IPR016918">
    <property type="entry name" value="UCP029394"/>
</dbReference>
<sequence>MNTWFTEVLDAHVAIENWLSEGSGDVGALLARFPAAFSMIGLSGAVLDHSKLSQFFRASQAAKPGLTIAIDEMTLVSEWTDGAVVSYREIQSLPGSAPTQRRSTVVFSLSSAGIGWRHLHETPISG</sequence>
<dbReference type="RefSeq" id="WP_013204420.1">
    <property type="nucleotide sequence ID" value="NC_014306.1"/>
</dbReference>